<sequence>MSVFQSSLFRQQAFIAGVWRDADDDATLTVTNPATGATLGKIPNMGAEEARQAVDAAVQALPAWRAMTAAQRGMLLKAWHRLILDNTSALAQIMTAEQGKPLAEAEGEIAYAASFIEWFAEQGKRTNGDVIPSPSTDKRLMVIRQGIGVCAAITPWNFPAAMITRKAGPALAAGCTMVLKPANETPFTALALAELARQAGIPAGVINVVTGKSRDIGAVFTGDERVRKLSFTGSTEVGRVLMRQCADSIKKVSLELGGNAPFIVFEDACLDKAVEGALVAKFRNAGQTCVCVNRFYIHHAIYDAFCEKFVARVAALRVGDGSQPGVQTGPLINSDAVQKVQSLLDDALTRGATLLTGGQRHAAGGNFFTPTVIGNVQPGSQLLQEEIFGPVAALVKFDDEQDVIRQANDTIYGLASYFYTNDAARIWRVSEQLEYGMVGINTGLISNEVAPFGGVKQSGLGREGSEYGIEDYLEMKYLCQGL</sequence>
<dbReference type="InterPro" id="IPR016163">
    <property type="entry name" value="Ald_DH_C"/>
</dbReference>
<dbReference type="Gene3D" id="3.40.309.10">
    <property type="entry name" value="Aldehyde Dehydrogenase, Chain A, domain 2"/>
    <property type="match status" value="1"/>
</dbReference>
<dbReference type="NCBIfam" id="TIGR01780">
    <property type="entry name" value="SSADH"/>
    <property type="match status" value="1"/>
</dbReference>
<dbReference type="RefSeq" id="WP_301699085.1">
    <property type="nucleotide sequence ID" value="NZ_JAUJYW010000004.1"/>
</dbReference>
<name>A0ABT8PW66_9ENTR</name>
<dbReference type="EC" id="1.2.1.-" evidence="6"/>
<keyword evidence="7" id="KW-1185">Reference proteome</keyword>
<dbReference type="InterPro" id="IPR029510">
    <property type="entry name" value="Ald_DH_CS_GLU"/>
</dbReference>
<dbReference type="PANTHER" id="PTHR43353:SF5">
    <property type="entry name" value="SUCCINATE-SEMIALDEHYDE DEHYDROGENASE, MITOCHONDRIAL"/>
    <property type="match status" value="1"/>
</dbReference>
<comment type="similarity">
    <text evidence="1 4">Belongs to the aldehyde dehydrogenase family.</text>
</comment>
<dbReference type="PROSITE" id="PS00070">
    <property type="entry name" value="ALDEHYDE_DEHYDR_CYS"/>
    <property type="match status" value="1"/>
</dbReference>
<comment type="caution">
    <text evidence="6">The sequence shown here is derived from an EMBL/GenBank/DDBJ whole genome shotgun (WGS) entry which is preliminary data.</text>
</comment>
<dbReference type="InterPro" id="IPR010102">
    <property type="entry name" value="Succ_semiAld_DH"/>
</dbReference>
<evidence type="ECO:0000313" key="7">
    <source>
        <dbReference type="Proteomes" id="UP001174867"/>
    </source>
</evidence>
<dbReference type="GO" id="GO:0016491">
    <property type="term" value="F:oxidoreductase activity"/>
    <property type="evidence" value="ECO:0007669"/>
    <property type="project" value="UniProtKB-KW"/>
</dbReference>
<dbReference type="Pfam" id="PF00171">
    <property type="entry name" value="Aldedh"/>
    <property type="match status" value="1"/>
</dbReference>
<dbReference type="InterPro" id="IPR016160">
    <property type="entry name" value="Ald_DH_CS_CYS"/>
</dbReference>
<organism evidence="6 7">
    <name type="scientific">Citrobacter enshiensis</name>
    <dbReference type="NCBI Taxonomy" id="2971264"/>
    <lineage>
        <taxon>Bacteria</taxon>
        <taxon>Pseudomonadati</taxon>
        <taxon>Pseudomonadota</taxon>
        <taxon>Gammaproteobacteria</taxon>
        <taxon>Enterobacterales</taxon>
        <taxon>Enterobacteriaceae</taxon>
        <taxon>Citrobacter</taxon>
    </lineage>
</organism>
<dbReference type="InterPro" id="IPR016161">
    <property type="entry name" value="Ald_DH/histidinol_DH"/>
</dbReference>
<feature type="domain" description="Aldehyde dehydrogenase" evidence="5">
    <location>
        <begin position="19"/>
        <end position="477"/>
    </location>
</feature>
<gene>
    <name evidence="6" type="ORF">Q0A17_11050</name>
</gene>
<evidence type="ECO:0000256" key="2">
    <source>
        <dbReference type="ARBA" id="ARBA00023002"/>
    </source>
</evidence>
<evidence type="ECO:0000256" key="1">
    <source>
        <dbReference type="ARBA" id="ARBA00009986"/>
    </source>
</evidence>
<dbReference type="PROSITE" id="PS00687">
    <property type="entry name" value="ALDEHYDE_DEHYDR_GLU"/>
    <property type="match status" value="1"/>
</dbReference>
<dbReference type="Proteomes" id="UP001174867">
    <property type="component" value="Unassembled WGS sequence"/>
</dbReference>
<feature type="active site" evidence="3">
    <location>
        <position position="255"/>
    </location>
</feature>
<evidence type="ECO:0000259" key="5">
    <source>
        <dbReference type="Pfam" id="PF00171"/>
    </source>
</evidence>
<dbReference type="InterPro" id="IPR050740">
    <property type="entry name" value="Aldehyde_DH_Superfamily"/>
</dbReference>
<dbReference type="CDD" id="cd07103">
    <property type="entry name" value="ALDH_F5_SSADH_GabD"/>
    <property type="match status" value="1"/>
</dbReference>
<dbReference type="Gene3D" id="3.40.605.10">
    <property type="entry name" value="Aldehyde Dehydrogenase, Chain A, domain 1"/>
    <property type="match status" value="1"/>
</dbReference>
<accession>A0ABT8PW66</accession>
<evidence type="ECO:0000313" key="6">
    <source>
        <dbReference type="EMBL" id="MDN8599946.1"/>
    </source>
</evidence>
<dbReference type="SUPFAM" id="SSF53720">
    <property type="entry name" value="ALDH-like"/>
    <property type="match status" value="1"/>
</dbReference>
<protein>
    <submittedName>
        <fullName evidence="6">NAD-dependent succinate-semialdehyde dehydrogenase</fullName>
        <ecNumber evidence="6">1.2.1.-</ecNumber>
    </submittedName>
</protein>
<keyword evidence="2 4" id="KW-0560">Oxidoreductase</keyword>
<proteinExistence type="inferred from homology"/>
<evidence type="ECO:0000256" key="4">
    <source>
        <dbReference type="RuleBase" id="RU003345"/>
    </source>
</evidence>
<dbReference type="EMBL" id="JAUJYW010000004">
    <property type="protein sequence ID" value="MDN8599946.1"/>
    <property type="molecule type" value="Genomic_DNA"/>
</dbReference>
<dbReference type="PANTHER" id="PTHR43353">
    <property type="entry name" value="SUCCINATE-SEMIALDEHYDE DEHYDROGENASE, MITOCHONDRIAL"/>
    <property type="match status" value="1"/>
</dbReference>
<evidence type="ECO:0000256" key="3">
    <source>
        <dbReference type="PROSITE-ProRule" id="PRU10007"/>
    </source>
</evidence>
<reference evidence="6 7" key="1">
    <citation type="submission" date="2023-07" db="EMBL/GenBank/DDBJ databases">
        <title>Citrobacter selenititolerans sp. nov., isolated from seleniferous soil.</title>
        <authorList>
            <person name="Zhang S."/>
            <person name="Li K."/>
            <person name="Peng J."/>
            <person name="Wang H."/>
            <person name="Sun J."/>
            <person name="Guo Y."/>
        </authorList>
    </citation>
    <scope>NUCLEOTIDE SEQUENCE [LARGE SCALE GENOMIC DNA]</scope>
    <source>
        <strain evidence="6 7">S2-9</strain>
    </source>
</reference>
<dbReference type="InterPro" id="IPR016162">
    <property type="entry name" value="Ald_DH_N"/>
</dbReference>
<dbReference type="InterPro" id="IPR015590">
    <property type="entry name" value="Aldehyde_DH_dom"/>
</dbReference>